<proteinExistence type="predicted"/>
<name>A0AAQ3RY57_VIGMU</name>
<accession>A0AAQ3RY57</accession>
<gene>
    <name evidence="1" type="ORF">V8G54_013953</name>
</gene>
<organism evidence="1 2">
    <name type="scientific">Vigna mungo</name>
    <name type="common">Black gram</name>
    <name type="synonym">Phaseolus mungo</name>
    <dbReference type="NCBI Taxonomy" id="3915"/>
    <lineage>
        <taxon>Eukaryota</taxon>
        <taxon>Viridiplantae</taxon>
        <taxon>Streptophyta</taxon>
        <taxon>Embryophyta</taxon>
        <taxon>Tracheophyta</taxon>
        <taxon>Spermatophyta</taxon>
        <taxon>Magnoliopsida</taxon>
        <taxon>eudicotyledons</taxon>
        <taxon>Gunneridae</taxon>
        <taxon>Pentapetalae</taxon>
        <taxon>rosids</taxon>
        <taxon>fabids</taxon>
        <taxon>Fabales</taxon>
        <taxon>Fabaceae</taxon>
        <taxon>Papilionoideae</taxon>
        <taxon>50 kb inversion clade</taxon>
        <taxon>NPAAA clade</taxon>
        <taxon>indigoferoid/millettioid clade</taxon>
        <taxon>Phaseoleae</taxon>
        <taxon>Vigna</taxon>
    </lineage>
</organism>
<dbReference type="Proteomes" id="UP001374535">
    <property type="component" value="Chromosome 5"/>
</dbReference>
<reference evidence="1 2" key="1">
    <citation type="journal article" date="2023" name="Life. Sci Alliance">
        <title>Evolutionary insights into 3D genome organization and epigenetic landscape of Vigna mungo.</title>
        <authorList>
            <person name="Junaid A."/>
            <person name="Singh B."/>
            <person name="Bhatia S."/>
        </authorList>
    </citation>
    <scope>NUCLEOTIDE SEQUENCE [LARGE SCALE GENOMIC DNA]</scope>
    <source>
        <strain evidence="1">Urdbean</strain>
    </source>
</reference>
<sequence>MLGVVREDDRGNLIICGAIHLDGGTMPQEDVDEVWVSWEELLMKKTCYYNGVSFGRTMALKCFNTKGLRPNSRLEIVEEHCSSREPNITNQALKLIDLLKNSATLCSTHPEHVGAYM</sequence>
<dbReference type="AlphaFoldDB" id="A0AAQ3RY57"/>
<evidence type="ECO:0000313" key="2">
    <source>
        <dbReference type="Proteomes" id="UP001374535"/>
    </source>
</evidence>
<protein>
    <submittedName>
        <fullName evidence="1">Uncharacterized protein</fullName>
    </submittedName>
</protein>
<keyword evidence="2" id="KW-1185">Reference proteome</keyword>
<dbReference type="EMBL" id="CP144696">
    <property type="protein sequence ID" value="WVZ09423.1"/>
    <property type="molecule type" value="Genomic_DNA"/>
</dbReference>
<evidence type="ECO:0000313" key="1">
    <source>
        <dbReference type="EMBL" id="WVZ09423.1"/>
    </source>
</evidence>